<reference evidence="1" key="1">
    <citation type="submission" date="2021-07" db="EMBL/GenBank/DDBJ databases">
        <authorList>
            <person name="Durling M."/>
        </authorList>
    </citation>
    <scope>NUCLEOTIDE SEQUENCE</scope>
</reference>
<protein>
    <submittedName>
        <fullName evidence="1">Uncharacterized protein</fullName>
    </submittedName>
</protein>
<keyword evidence="2" id="KW-1185">Reference proteome</keyword>
<dbReference type="AlphaFoldDB" id="A0A9N9LAR8"/>
<sequence>MEPGRFFLWVSPSNAIEDYPKKPLVHPGNSHIILPKHLTHPSLGQFCEVLSAAIEDISSRPSSPSLDVQHLFTIRVSNPTFQVLESITDKVQQLSRTSRSITYVLSAHRVVQ</sequence>
<evidence type="ECO:0000313" key="1">
    <source>
        <dbReference type="EMBL" id="CAG8960795.1"/>
    </source>
</evidence>
<evidence type="ECO:0000313" key="2">
    <source>
        <dbReference type="Proteomes" id="UP000696280"/>
    </source>
</evidence>
<gene>
    <name evidence="1" type="ORF">HYFRA_00002332</name>
</gene>
<dbReference type="Proteomes" id="UP000696280">
    <property type="component" value="Unassembled WGS sequence"/>
</dbReference>
<organism evidence="1 2">
    <name type="scientific">Hymenoscyphus fraxineus</name>
    <dbReference type="NCBI Taxonomy" id="746836"/>
    <lineage>
        <taxon>Eukaryota</taxon>
        <taxon>Fungi</taxon>
        <taxon>Dikarya</taxon>
        <taxon>Ascomycota</taxon>
        <taxon>Pezizomycotina</taxon>
        <taxon>Leotiomycetes</taxon>
        <taxon>Helotiales</taxon>
        <taxon>Helotiaceae</taxon>
        <taxon>Hymenoscyphus</taxon>
    </lineage>
</organism>
<name>A0A9N9LAR8_9HELO</name>
<comment type="caution">
    <text evidence="1">The sequence shown here is derived from an EMBL/GenBank/DDBJ whole genome shotgun (WGS) entry which is preliminary data.</text>
</comment>
<accession>A0A9N9LAR8</accession>
<dbReference type="EMBL" id="CAJVRL010000103">
    <property type="protein sequence ID" value="CAG8960795.1"/>
    <property type="molecule type" value="Genomic_DNA"/>
</dbReference>
<proteinExistence type="predicted"/>